<protein>
    <recommendedName>
        <fullName evidence="9">TRAP transporter small permease protein</fullName>
    </recommendedName>
</protein>
<evidence type="ECO:0000313" key="11">
    <source>
        <dbReference type="EMBL" id="EKF18252.1"/>
    </source>
</evidence>
<keyword evidence="4 9" id="KW-0997">Cell inner membrane</keyword>
<accession>K2MLZ7</accession>
<dbReference type="OrthoDB" id="8449485at2"/>
<dbReference type="PANTHER" id="PTHR35011:SF10">
    <property type="entry name" value="TRAP TRANSPORTER SMALL PERMEASE PROTEIN"/>
    <property type="match status" value="1"/>
</dbReference>
<proteinExistence type="inferred from homology"/>
<evidence type="ECO:0000256" key="9">
    <source>
        <dbReference type="RuleBase" id="RU369079"/>
    </source>
</evidence>
<evidence type="ECO:0000259" key="10">
    <source>
        <dbReference type="Pfam" id="PF04290"/>
    </source>
</evidence>
<sequence>MAAVERLLDLLDGALRAFAALCLVVLLGLVAAQVFLRYGIGSVPLFMEEVARYGMIWMALAATAVAVREASHISVEFVPAVLAAQAPALGRALKFLLELIALTVFFVLVWYGVDMMRFAAGQTSEGMRIPLSIPYAALPACFALAALFALLRLLTGSRHS</sequence>
<reference evidence="11 12" key="1">
    <citation type="journal article" date="2012" name="J. Bacteriol.">
        <title>Genome Sequence of Nitratireductor pacificus Type Strain pht-3B.</title>
        <authorList>
            <person name="Lai Q."/>
            <person name="Li G."/>
            <person name="Shao Z."/>
        </authorList>
    </citation>
    <scope>NUCLEOTIDE SEQUENCE [LARGE SCALE GENOMIC DNA]</scope>
    <source>
        <strain evidence="12">pht-3B</strain>
    </source>
</reference>
<dbReference type="GO" id="GO:0022857">
    <property type="term" value="F:transmembrane transporter activity"/>
    <property type="evidence" value="ECO:0007669"/>
    <property type="project" value="UniProtKB-UniRule"/>
</dbReference>
<keyword evidence="3" id="KW-1003">Cell membrane</keyword>
<evidence type="ECO:0000256" key="3">
    <source>
        <dbReference type="ARBA" id="ARBA00022475"/>
    </source>
</evidence>
<keyword evidence="5 9" id="KW-0812">Transmembrane</keyword>
<keyword evidence="6 9" id="KW-1133">Transmembrane helix</keyword>
<dbReference type="GO" id="GO:0015740">
    <property type="term" value="P:C4-dicarboxylate transport"/>
    <property type="evidence" value="ECO:0007669"/>
    <property type="project" value="TreeGrafter"/>
</dbReference>
<comment type="subcellular location">
    <subcellularLocation>
        <location evidence="1 9">Cell inner membrane</location>
        <topology evidence="1 9">Multi-pass membrane protein</topology>
    </subcellularLocation>
</comment>
<evidence type="ECO:0000256" key="5">
    <source>
        <dbReference type="ARBA" id="ARBA00022692"/>
    </source>
</evidence>
<dbReference type="eggNOG" id="COG3090">
    <property type="taxonomic scope" value="Bacteria"/>
</dbReference>
<dbReference type="InterPro" id="IPR007387">
    <property type="entry name" value="TRAP_DctQ"/>
</dbReference>
<feature type="transmembrane region" description="Helical" evidence="9">
    <location>
        <begin position="17"/>
        <end position="38"/>
    </location>
</feature>
<comment type="subunit">
    <text evidence="9">The complex comprises the extracytoplasmic solute receptor protein and the two transmembrane proteins.</text>
</comment>
<keyword evidence="12" id="KW-1185">Reference proteome</keyword>
<evidence type="ECO:0000256" key="8">
    <source>
        <dbReference type="ARBA" id="ARBA00038436"/>
    </source>
</evidence>
<dbReference type="AlphaFoldDB" id="K2MLZ7"/>
<organism evidence="11 12">
    <name type="scientific">Nitratireductor pacificus pht-3B</name>
    <dbReference type="NCBI Taxonomy" id="391937"/>
    <lineage>
        <taxon>Bacteria</taxon>
        <taxon>Pseudomonadati</taxon>
        <taxon>Pseudomonadota</taxon>
        <taxon>Alphaproteobacteria</taxon>
        <taxon>Hyphomicrobiales</taxon>
        <taxon>Phyllobacteriaceae</taxon>
        <taxon>Nitratireductor</taxon>
    </lineage>
</organism>
<evidence type="ECO:0000256" key="7">
    <source>
        <dbReference type="ARBA" id="ARBA00023136"/>
    </source>
</evidence>
<evidence type="ECO:0000256" key="4">
    <source>
        <dbReference type="ARBA" id="ARBA00022519"/>
    </source>
</evidence>
<dbReference type="EMBL" id="AMRM01000015">
    <property type="protein sequence ID" value="EKF18252.1"/>
    <property type="molecule type" value="Genomic_DNA"/>
</dbReference>
<comment type="caution">
    <text evidence="11">The sequence shown here is derived from an EMBL/GenBank/DDBJ whole genome shotgun (WGS) entry which is preliminary data.</text>
</comment>
<comment type="function">
    <text evidence="9">Part of the tripartite ATP-independent periplasmic (TRAP) transport system.</text>
</comment>
<dbReference type="PANTHER" id="PTHR35011">
    <property type="entry name" value="2,3-DIKETO-L-GULONATE TRAP TRANSPORTER SMALL PERMEASE PROTEIN YIAM"/>
    <property type="match status" value="1"/>
</dbReference>
<dbReference type="STRING" id="391937.NA2_13912"/>
<name>K2MLZ7_9HYPH</name>
<dbReference type="PATRIC" id="fig|391937.3.peg.2856"/>
<feature type="domain" description="Tripartite ATP-independent periplasmic transporters DctQ component" evidence="10">
    <location>
        <begin position="27"/>
        <end position="157"/>
    </location>
</feature>
<evidence type="ECO:0000256" key="1">
    <source>
        <dbReference type="ARBA" id="ARBA00004429"/>
    </source>
</evidence>
<evidence type="ECO:0000313" key="12">
    <source>
        <dbReference type="Proteomes" id="UP000006786"/>
    </source>
</evidence>
<feature type="transmembrane region" description="Helical" evidence="9">
    <location>
        <begin position="95"/>
        <end position="113"/>
    </location>
</feature>
<dbReference type="Proteomes" id="UP000006786">
    <property type="component" value="Unassembled WGS sequence"/>
</dbReference>
<comment type="similarity">
    <text evidence="8 9">Belongs to the TRAP transporter small permease family.</text>
</comment>
<gene>
    <name evidence="11" type="ORF">NA2_13912</name>
</gene>
<keyword evidence="7 9" id="KW-0472">Membrane</keyword>
<keyword evidence="2 9" id="KW-0813">Transport</keyword>
<feature type="transmembrane region" description="Helical" evidence="9">
    <location>
        <begin position="50"/>
        <end position="67"/>
    </location>
</feature>
<dbReference type="InterPro" id="IPR055348">
    <property type="entry name" value="DctQ"/>
</dbReference>
<dbReference type="Pfam" id="PF04290">
    <property type="entry name" value="DctQ"/>
    <property type="match status" value="1"/>
</dbReference>
<evidence type="ECO:0000256" key="2">
    <source>
        <dbReference type="ARBA" id="ARBA00022448"/>
    </source>
</evidence>
<dbReference type="RefSeq" id="WP_008597621.1">
    <property type="nucleotide sequence ID" value="NZ_AMRM01000015.1"/>
</dbReference>
<feature type="transmembrane region" description="Helical" evidence="9">
    <location>
        <begin position="133"/>
        <end position="154"/>
    </location>
</feature>
<dbReference type="GO" id="GO:0005886">
    <property type="term" value="C:plasma membrane"/>
    <property type="evidence" value="ECO:0007669"/>
    <property type="project" value="UniProtKB-SubCell"/>
</dbReference>
<evidence type="ECO:0000256" key="6">
    <source>
        <dbReference type="ARBA" id="ARBA00022989"/>
    </source>
</evidence>